<evidence type="ECO:0000313" key="2">
    <source>
        <dbReference type="Proteomes" id="UP001165960"/>
    </source>
</evidence>
<comment type="caution">
    <text evidence="1">The sequence shown here is derived from an EMBL/GenBank/DDBJ whole genome shotgun (WGS) entry which is preliminary data.</text>
</comment>
<name>A0ACC2RUW5_9FUNG</name>
<proteinExistence type="predicted"/>
<protein>
    <submittedName>
        <fullName evidence="1">Allantoicase</fullName>
    </submittedName>
</protein>
<accession>A0ACC2RUW5</accession>
<gene>
    <name evidence="1" type="primary">DAL2_3</name>
    <name evidence="1" type="ORF">DSO57_1019684</name>
</gene>
<keyword evidence="2" id="KW-1185">Reference proteome</keyword>
<reference evidence="1" key="1">
    <citation type="submission" date="2022-04" db="EMBL/GenBank/DDBJ databases">
        <title>Genome of the entomopathogenic fungus Entomophthora muscae.</title>
        <authorList>
            <person name="Elya C."/>
            <person name="Lovett B.R."/>
            <person name="Lee E."/>
            <person name="Macias A.M."/>
            <person name="Hajek A.E."/>
            <person name="De Bivort B.L."/>
            <person name="Kasson M.T."/>
            <person name="De Fine Licht H.H."/>
            <person name="Stajich J.E."/>
        </authorList>
    </citation>
    <scope>NUCLEOTIDE SEQUENCE</scope>
    <source>
        <strain evidence="1">Berkeley</strain>
    </source>
</reference>
<evidence type="ECO:0000313" key="1">
    <source>
        <dbReference type="EMBL" id="KAJ9053904.1"/>
    </source>
</evidence>
<sequence length="189" mass="21121">MLGESLSAVAFSPYGDVIELPSSKGSSANQGTAQRFNHLTKITSFSRPSKRDVSLNTCIFHAQPRMNQDLASHEKPLFEIKLLERHKYSTQLFLPYGTSSTASYLVIVCLNGKDDKPDLSTLKAFTATYSQGINYHPGIWHHPMVALNNPMTFFCQVHENGVLEEDTEEILLSPTLSVEINHFLHLNQA</sequence>
<dbReference type="EMBL" id="QTSX02006479">
    <property type="protein sequence ID" value="KAJ9053904.1"/>
    <property type="molecule type" value="Genomic_DNA"/>
</dbReference>
<organism evidence="1 2">
    <name type="scientific">Entomophthora muscae</name>
    <dbReference type="NCBI Taxonomy" id="34485"/>
    <lineage>
        <taxon>Eukaryota</taxon>
        <taxon>Fungi</taxon>
        <taxon>Fungi incertae sedis</taxon>
        <taxon>Zoopagomycota</taxon>
        <taxon>Entomophthoromycotina</taxon>
        <taxon>Entomophthoromycetes</taxon>
        <taxon>Entomophthorales</taxon>
        <taxon>Entomophthoraceae</taxon>
        <taxon>Entomophthora</taxon>
    </lineage>
</organism>
<dbReference type="Proteomes" id="UP001165960">
    <property type="component" value="Unassembled WGS sequence"/>
</dbReference>